<evidence type="ECO:0000259" key="3">
    <source>
        <dbReference type="PROSITE" id="PS51186"/>
    </source>
</evidence>
<protein>
    <submittedName>
        <fullName evidence="4">GNAT family N-acetyltransferase</fullName>
    </submittedName>
</protein>
<dbReference type="OrthoDB" id="9789603at2"/>
<keyword evidence="2" id="KW-0012">Acyltransferase</keyword>
<reference evidence="5" key="1">
    <citation type="submission" date="2018-07" db="EMBL/GenBank/DDBJ databases">
        <title>Genome sequencing of Paracoccus sp. SC2-6.</title>
        <authorList>
            <person name="Heo J."/>
            <person name="Kim S.-J."/>
            <person name="Kwon S.-W."/>
        </authorList>
    </citation>
    <scope>NUCLEOTIDE SEQUENCE [LARGE SCALE GENOMIC DNA]</scope>
    <source>
        <strain evidence="5">SC2-6</strain>
    </source>
</reference>
<dbReference type="CDD" id="cd04301">
    <property type="entry name" value="NAT_SF"/>
    <property type="match status" value="1"/>
</dbReference>
<sequence>MDDELGRTRETGSLDHYRAAFNAMKAEGNNQLIVGTDANGAVIACYQLTLIWGLSLSAACRAQIEGVRVAANLRGAGIGAALLTDAEDRARAGGARLMQLTSNAARTDARRFYERAGYASTHIGFKKPLVP</sequence>
<gene>
    <name evidence="4" type="ORF">DRW48_08735</name>
</gene>
<dbReference type="SUPFAM" id="SSF55729">
    <property type="entry name" value="Acyl-CoA N-acyltransferases (Nat)"/>
    <property type="match status" value="1"/>
</dbReference>
<dbReference type="InterPro" id="IPR000182">
    <property type="entry name" value="GNAT_dom"/>
</dbReference>
<name>A0A344PP71_9RHOB</name>
<evidence type="ECO:0000256" key="1">
    <source>
        <dbReference type="ARBA" id="ARBA00022679"/>
    </source>
</evidence>
<dbReference type="InterPro" id="IPR050832">
    <property type="entry name" value="Bact_Acetyltransf"/>
</dbReference>
<evidence type="ECO:0000313" key="4">
    <source>
        <dbReference type="EMBL" id="AXC51176.1"/>
    </source>
</evidence>
<dbReference type="PANTHER" id="PTHR43877:SF2">
    <property type="entry name" value="AMINOALKYLPHOSPHONATE N-ACETYLTRANSFERASE-RELATED"/>
    <property type="match status" value="1"/>
</dbReference>
<dbReference type="PANTHER" id="PTHR43877">
    <property type="entry name" value="AMINOALKYLPHOSPHONATE N-ACETYLTRANSFERASE-RELATED-RELATED"/>
    <property type="match status" value="1"/>
</dbReference>
<dbReference type="Gene3D" id="3.40.630.30">
    <property type="match status" value="1"/>
</dbReference>
<dbReference type="KEGG" id="pars:DRW48_08735"/>
<keyword evidence="5" id="KW-1185">Reference proteome</keyword>
<dbReference type="EMBL" id="CP030918">
    <property type="protein sequence ID" value="AXC51176.1"/>
    <property type="molecule type" value="Genomic_DNA"/>
</dbReference>
<dbReference type="GO" id="GO:0016747">
    <property type="term" value="F:acyltransferase activity, transferring groups other than amino-acyl groups"/>
    <property type="evidence" value="ECO:0007669"/>
    <property type="project" value="InterPro"/>
</dbReference>
<evidence type="ECO:0000313" key="5">
    <source>
        <dbReference type="Proteomes" id="UP000252023"/>
    </source>
</evidence>
<dbReference type="AlphaFoldDB" id="A0A344PP71"/>
<accession>A0A344PP71</accession>
<dbReference type="Proteomes" id="UP000252023">
    <property type="component" value="Chromosome"/>
</dbReference>
<evidence type="ECO:0000256" key="2">
    <source>
        <dbReference type="ARBA" id="ARBA00023315"/>
    </source>
</evidence>
<organism evidence="4 5">
    <name type="scientific">Paracoccus suum</name>
    <dbReference type="NCBI Taxonomy" id="2259340"/>
    <lineage>
        <taxon>Bacteria</taxon>
        <taxon>Pseudomonadati</taxon>
        <taxon>Pseudomonadota</taxon>
        <taxon>Alphaproteobacteria</taxon>
        <taxon>Rhodobacterales</taxon>
        <taxon>Paracoccaceae</taxon>
        <taxon>Paracoccus</taxon>
    </lineage>
</organism>
<feature type="domain" description="N-acetyltransferase" evidence="3">
    <location>
        <begin position="1"/>
        <end position="131"/>
    </location>
</feature>
<keyword evidence="1 4" id="KW-0808">Transferase</keyword>
<proteinExistence type="predicted"/>
<dbReference type="Pfam" id="PF00583">
    <property type="entry name" value="Acetyltransf_1"/>
    <property type="match status" value="1"/>
</dbReference>
<dbReference type="PROSITE" id="PS51186">
    <property type="entry name" value="GNAT"/>
    <property type="match status" value="1"/>
</dbReference>
<dbReference type="InterPro" id="IPR016181">
    <property type="entry name" value="Acyl_CoA_acyltransferase"/>
</dbReference>